<keyword evidence="7" id="KW-1133">Transmembrane helix</keyword>
<dbReference type="GeneID" id="37010869"/>
<dbReference type="InterPro" id="IPR020568">
    <property type="entry name" value="Ribosomal_Su5_D2-typ_SF"/>
</dbReference>
<evidence type="ECO:0000256" key="5">
    <source>
        <dbReference type="ARBA" id="ARBA00023242"/>
    </source>
</evidence>
<dbReference type="GO" id="GO:0071051">
    <property type="term" value="P:poly(A)-dependent snoRNA 3'-end processing"/>
    <property type="evidence" value="ECO:0007669"/>
    <property type="project" value="TreeGrafter"/>
</dbReference>
<reference evidence="9 10" key="1">
    <citation type="journal article" date="2018" name="Mol. Biol. Evol.">
        <title>Broad Genomic Sampling Reveals a Smut Pathogenic Ancestry of the Fungal Clade Ustilaginomycotina.</title>
        <authorList>
            <person name="Kijpornyongpan T."/>
            <person name="Mondo S.J."/>
            <person name="Barry K."/>
            <person name="Sandor L."/>
            <person name="Lee J."/>
            <person name="Lipzen A."/>
            <person name="Pangilinan J."/>
            <person name="LaButti K."/>
            <person name="Hainaut M."/>
            <person name="Henrissat B."/>
            <person name="Grigoriev I.V."/>
            <person name="Spatafora J.W."/>
            <person name="Aime M.C."/>
        </authorList>
    </citation>
    <scope>NUCLEOTIDE SEQUENCE [LARGE SCALE GENOMIC DNA]</scope>
    <source>
        <strain evidence="9 10">MCA 4718</strain>
    </source>
</reference>
<evidence type="ECO:0000256" key="4">
    <source>
        <dbReference type="ARBA" id="ARBA00022835"/>
    </source>
</evidence>
<dbReference type="InterPro" id="IPR001247">
    <property type="entry name" value="ExoRNase_PH_dom1"/>
</dbReference>
<comment type="similarity">
    <text evidence="2">Belongs to the RNase PH family.</text>
</comment>
<dbReference type="GO" id="GO:0034475">
    <property type="term" value="P:U4 snRNA 3'-end processing"/>
    <property type="evidence" value="ECO:0007669"/>
    <property type="project" value="TreeGrafter"/>
</dbReference>
<dbReference type="InterPro" id="IPR027408">
    <property type="entry name" value="PNPase/RNase_PH_dom_sf"/>
</dbReference>
<dbReference type="GO" id="GO:0003723">
    <property type="term" value="F:RNA binding"/>
    <property type="evidence" value="ECO:0007669"/>
    <property type="project" value="TreeGrafter"/>
</dbReference>
<dbReference type="EMBL" id="KZ819322">
    <property type="protein sequence ID" value="PWN23407.1"/>
    <property type="molecule type" value="Genomic_DNA"/>
</dbReference>
<evidence type="ECO:0000313" key="9">
    <source>
        <dbReference type="EMBL" id="PWN23407.1"/>
    </source>
</evidence>
<keyword evidence="10" id="KW-1185">Reference proteome</keyword>
<dbReference type="RefSeq" id="XP_025350567.1">
    <property type="nucleotide sequence ID" value="XM_025489135.1"/>
</dbReference>
<dbReference type="GO" id="GO:0000177">
    <property type="term" value="C:cytoplasmic exosome (RNase complex)"/>
    <property type="evidence" value="ECO:0007669"/>
    <property type="project" value="TreeGrafter"/>
</dbReference>
<dbReference type="Proteomes" id="UP000245942">
    <property type="component" value="Unassembled WGS sequence"/>
</dbReference>
<keyword evidence="3" id="KW-0698">rRNA processing</keyword>
<dbReference type="PANTHER" id="PTHR11953:SF1">
    <property type="entry name" value="EXOSOME COMPLEX COMPONENT RRP46"/>
    <property type="match status" value="1"/>
</dbReference>
<evidence type="ECO:0000256" key="2">
    <source>
        <dbReference type="ARBA" id="ARBA00006678"/>
    </source>
</evidence>
<dbReference type="GO" id="GO:0000176">
    <property type="term" value="C:nuclear exosome (RNase complex)"/>
    <property type="evidence" value="ECO:0007669"/>
    <property type="project" value="TreeGrafter"/>
</dbReference>
<accession>A0A316UDS0</accession>
<evidence type="ECO:0000256" key="3">
    <source>
        <dbReference type="ARBA" id="ARBA00022552"/>
    </source>
</evidence>
<sequence length="320" mass="34049">MSAAAGSSRETLDVRPIDIQLQLVGQLDGSTSFAFGHQSALGAVSGPTEVRIRDELTDRATLEINHSPLNGTAGITAASFSTALHSALSSVILLHLYPRSLIQLQLLTTNHPAQAYLPPSLQSTLNKPLSHFSRRTIRPLRPHPDASMDVSEKAALINAGMMALIQAGIPCLATVCAVGVAVLPKQLAKGLRRGGKQSRSSGSMAMEEDDVSDNSLTILVDPDPTEESLAQSVHLFAFACSGHVVESEATTLDDDSDDMDLTDGTVPPPVSKTSEAKLVLADSAGKVDLAMHQECVRLARKAALTVHSRMRRSMRDQYLG</sequence>
<dbReference type="GO" id="GO:0071028">
    <property type="term" value="P:nuclear mRNA surveillance"/>
    <property type="evidence" value="ECO:0007669"/>
    <property type="project" value="TreeGrafter"/>
</dbReference>
<evidence type="ECO:0000256" key="7">
    <source>
        <dbReference type="SAM" id="Phobius"/>
    </source>
</evidence>
<organism evidence="9 10">
    <name type="scientific">Pseudomicrostroma glucosiphilum</name>
    <dbReference type="NCBI Taxonomy" id="1684307"/>
    <lineage>
        <taxon>Eukaryota</taxon>
        <taxon>Fungi</taxon>
        <taxon>Dikarya</taxon>
        <taxon>Basidiomycota</taxon>
        <taxon>Ustilaginomycotina</taxon>
        <taxon>Exobasidiomycetes</taxon>
        <taxon>Microstromatales</taxon>
        <taxon>Microstromatales incertae sedis</taxon>
        <taxon>Pseudomicrostroma</taxon>
    </lineage>
</organism>
<protein>
    <recommendedName>
        <fullName evidence="8">Exoribonuclease phosphorolytic domain-containing protein</fullName>
    </recommendedName>
</protein>
<evidence type="ECO:0000313" key="10">
    <source>
        <dbReference type="Proteomes" id="UP000245942"/>
    </source>
</evidence>
<keyword evidence="7" id="KW-0472">Membrane</keyword>
<dbReference type="STRING" id="1684307.A0A316UDS0"/>
<dbReference type="InterPro" id="IPR036345">
    <property type="entry name" value="ExoRNase_PH_dom2_sf"/>
</dbReference>
<gene>
    <name evidence="9" type="ORF">BCV69DRAFT_118522</name>
</gene>
<keyword evidence="4" id="KW-0271">Exosome</keyword>
<name>A0A316UDS0_9BASI</name>
<comment type="subcellular location">
    <subcellularLocation>
        <location evidence="1">Nucleus</location>
    </subcellularLocation>
</comment>
<dbReference type="SUPFAM" id="SSF55666">
    <property type="entry name" value="Ribonuclease PH domain 2-like"/>
    <property type="match status" value="1"/>
</dbReference>
<dbReference type="AlphaFoldDB" id="A0A316UDS0"/>
<feature type="transmembrane region" description="Helical" evidence="7">
    <location>
        <begin position="161"/>
        <end position="183"/>
    </location>
</feature>
<dbReference type="Gene3D" id="3.30.230.70">
    <property type="entry name" value="GHMP Kinase, N-terminal domain"/>
    <property type="match status" value="1"/>
</dbReference>
<dbReference type="GO" id="GO:0016075">
    <property type="term" value="P:rRNA catabolic process"/>
    <property type="evidence" value="ECO:0007669"/>
    <property type="project" value="TreeGrafter"/>
</dbReference>
<dbReference type="SUPFAM" id="SSF54211">
    <property type="entry name" value="Ribosomal protein S5 domain 2-like"/>
    <property type="match status" value="1"/>
</dbReference>
<dbReference type="PANTHER" id="PTHR11953">
    <property type="entry name" value="EXOSOME COMPLEX COMPONENT"/>
    <property type="match status" value="1"/>
</dbReference>
<feature type="region of interest" description="Disordered" evidence="6">
    <location>
        <begin position="191"/>
        <end position="221"/>
    </location>
</feature>
<dbReference type="InterPro" id="IPR050080">
    <property type="entry name" value="RNase_PH"/>
</dbReference>
<dbReference type="GO" id="GO:0006364">
    <property type="term" value="P:rRNA processing"/>
    <property type="evidence" value="ECO:0007669"/>
    <property type="project" value="UniProtKB-KW"/>
</dbReference>
<evidence type="ECO:0000256" key="6">
    <source>
        <dbReference type="SAM" id="MobiDB-lite"/>
    </source>
</evidence>
<dbReference type="OrthoDB" id="27298at2759"/>
<keyword evidence="7" id="KW-0812">Transmembrane</keyword>
<feature type="domain" description="Exoribonuclease phosphorolytic" evidence="8">
    <location>
        <begin position="14"/>
        <end position="170"/>
    </location>
</feature>
<dbReference type="Pfam" id="PF01138">
    <property type="entry name" value="RNase_PH"/>
    <property type="match status" value="1"/>
</dbReference>
<evidence type="ECO:0000259" key="8">
    <source>
        <dbReference type="Pfam" id="PF01138"/>
    </source>
</evidence>
<evidence type="ECO:0000256" key="1">
    <source>
        <dbReference type="ARBA" id="ARBA00004123"/>
    </source>
</evidence>
<dbReference type="GO" id="GO:0005730">
    <property type="term" value="C:nucleolus"/>
    <property type="evidence" value="ECO:0007669"/>
    <property type="project" value="TreeGrafter"/>
</dbReference>
<proteinExistence type="inferred from homology"/>
<keyword evidence="5" id="KW-0539">Nucleus</keyword>